<evidence type="ECO:0000313" key="2">
    <source>
        <dbReference type="EMBL" id="OMP11527.1"/>
    </source>
</evidence>
<gene>
    <name evidence="2" type="ORF">CCACVL1_00468</name>
</gene>
<name>A0A1R3KWW1_COCAP</name>
<feature type="region of interest" description="Disordered" evidence="1">
    <location>
        <begin position="1"/>
        <end position="29"/>
    </location>
</feature>
<feature type="non-terminal residue" evidence="2">
    <location>
        <position position="29"/>
    </location>
</feature>
<comment type="caution">
    <text evidence="2">The sequence shown here is derived from an EMBL/GenBank/DDBJ whole genome shotgun (WGS) entry which is preliminary data.</text>
</comment>
<keyword evidence="3" id="KW-1185">Reference proteome</keyword>
<protein>
    <submittedName>
        <fullName evidence="2">Uncharacterized protein</fullName>
    </submittedName>
</protein>
<dbReference type="Gramene" id="OMP11527">
    <property type="protein sequence ID" value="OMP11527"/>
    <property type="gene ID" value="CCACVL1_00468"/>
</dbReference>
<reference evidence="2 3" key="1">
    <citation type="submission" date="2013-09" db="EMBL/GenBank/DDBJ databases">
        <title>Corchorus capsularis genome sequencing.</title>
        <authorList>
            <person name="Alam M."/>
            <person name="Haque M.S."/>
            <person name="Islam M.S."/>
            <person name="Emdad E.M."/>
            <person name="Islam M.M."/>
            <person name="Ahmed B."/>
            <person name="Halim A."/>
            <person name="Hossen Q.M.M."/>
            <person name="Hossain M.Z."/>
            <person name="Ahmed R."/>
            <person name="Khan M.M."/>
            <person name="Islam R."/>
            <person name="Rashid M.M."/>
            <person name="Khan S.A."/>
            <person name="Rahman M.S."/>
            <person name="Alam M."/>
        </authorList>
    </citation>
    <scope>NUCLEOTIDE SEQUENCE [LARGE SCALE GENOMIC DNA]</scope>
    <source>
        <strain evidence="3">cv. CVL-1</strain>
        <tissue evidence="2">Whole seedling</tissue>
    </source>
</reference>
<dbReference type="Proteomes" id="UP000188268">
    <property type="component" value="Unassembled WGS sequence"/>
</dbReference>
<evidence type="ECO:0000313" key="3">
    <source>
        <dbReference type="Proteomes" id="UP000188268"/>
    </source>
</evidence>
<organism evidence="2 3">
    <name type="scientific">Corchorus capsularis</name>
    <name type="common">Jute</name>
    <dbReference type="NCBI Taxonomy" id="210143"/>
    <lineage>
        <taxon>Eukaryota</taxon>
        <taxon>Viridiplantae</taxon>
        <taxon>Streptophyta</taxon>
        <taxon>Embryophyta</taxon>
        <taxon>Tracheophyta</taxon>
        <taxon>Spermatophyta</taxon>
        <taxon>Magnoliopsida</taxon>
        <taxon>eudicotyledons</taxon>
        <taxon>Gunneridae</taxon>
        <taxon>Pentapetalae</taxon>
        <taxon>rosids</taxon>
        <taxon>malvids</taxon>
        <taxon>Malvales</taxon>
        <taxon>Malvaceae</taxon>
        <taxon>Grewioideae</taxon>
        <taxon>Apeibeae</taxon>
        <taxon>Corchorus</taxon>
    </lineage>
</organism>
<dbReference type="EMBL" id="AWWV01001201">
    <property type="protein sequence ID" value="OMP11527.1"/>
    <property type="molecule type" value="Genomic_DNA"/>
</dbReference>
<accession>A0A1R3KWW1</accession>
<evidence type="ECO:0000256" key="1">
    <source>
        <dbReference type="SAM" id="MobiDB-lite"/>
    </source>
</evidence>
<dbReference type="AlphaFoldDB" id="A0A1R3KWW1"/>
<sequence length="29" mass="3029">MSHGIDPTAQPLEHTTAPAPGGEEPIDME</sequence>
<proteinExistence type="predicted"/>